<keyword evidence="3" id="KW-1185">Reference proteome</keyword>
<dbReference type="EMBL" id="LXQA011241027">
    <property type="protein sequence ID" value="MCI90305.1"/>
    <property type="molecule type" value="Genomic_DNA"/>
</dbReference>
<evidence type="ECO:0000313" key="3">
    <source>
        <dbReference type="Proteomes" id="UP000265520"/>
    </source>
</evidence>
<evidence type="ECO:0000256" key="1">
    <source>
        <dbReference type="SAM" id="MobiDB-lite"/>
    </source>
</evidence>
<dbReference type="AlphaFoldDB" id="A0A392VUA7"/>
<organism evidence="2 3">
    <name type="scientific">Trifolium medium</name>
    <dbReference type="NCBI Taxonomy" id="97028"/>
    <lineage>
        <taxon>Eukaryota</taxon>
        <taxon>Viridiplantae</taxon>
        <taxon>Streptophyta</taxon>
        <taxon>Embryophyta</taxon>
        <taxon>Tracheophyta</taxon>
        <taxon>Spermatophyta</taxon>
        <taxon>Magnoliopsida</taxon>
        <taxon>eudicotyledons</taxon>
        <taxon>Gunneridae</taxon>
        <taxon>Pentapetalae</taxon>
        <taxon>rosids</taxon>
        <taxon>fabids</taxon>
        <taxon>Fabales</taxon>
        <taxon>Fabaceae</taxon>
        <taxon>Papilionoideae</taxon>
        <taxon>50 kb inversion clade</taxon>
        <taxon>NPAAA clade</taxon>
        <taxon>Hologalegina</taxon>
        <taxon>IRL clade</taxon>
        <taxon>Trifolieae</taxon>
        <taxon>Trifolium</taxon>
    </lineage>
</organism>
<sequence length="69" mass="7255">SDAHMSKGKEPVVSDTAAVNIAVIAPKRKWADKEKSEIVVEEKKKKSDKSSASGVGASEDRTSGNVATL</sequence>
<accession>A0A392VUA7</accession>
<evidence type="ECO:0000313" key="2">
    <source>
        <dbReference type="EMBL" id="MCI90305.1"/>
    </source>
</evidence>
<dbReference type="Proteomes" id="UP000265520">
    <property type="component" value="Unassembled WGS sequence"/>
</dbReference>
<feature type="region of interest" description="Disordered" evidence="1">
    <location>
        <begin position="32"/>
        <end position="69"/>
    </location>
</feature>
<comment type="caution">
    <text evidence="2">The sequence shown here is derived from an EMBL/GenBank/DDBJ whole genome shotgun (WGS) entry which is preliminary data.</text>
</comment>
<feature type="non-terminal residue" evidence="2">
    <location>
        <position position="69"/>
    </location>
</feature>
<feature type="non-terminal residue" evidence="2">
    <location>
        <position position="1"/>
    </location>
</feature>
<protein>
    <submittedName>
        <fullName evidence="2">Uncharacterized protein</fullName>
    </submittedName>
</protein>
<reference evidence="2 3" key="1">
    <citation type="journal article" date="2018" name="Front. Plant Sci.">
        <title>Red Clover (Trifolium pratense) and Zigzag Clover (T. medium) - A Picture of Genomic Similarities and Differences.</title>
        <authorList>
            <person name="Dluhosova J."/>
            <person name="Istvanek J."/>
            <person name="Nedelnik J."/>
            <person name="Repkova J."/>
        </authorList>
    </citation>
    <scope>NUCLEOTIDE SEQUENCE [LARGE SCALE GENOMIC DNA]</scope>
    <source>
        <strain evidence="3">cv. 10/8</strain>
        <tissue evidence="2">Leaf</tissue>
    </source>
</reference>
<feature type="compositionally biased region" description="Basic and acidic residues" evidence="1">
    <location>
        <begin position="32"/>
        <end position="49"/>
    </location>
</feature>
<name>A0A392VUA7_9FABA</name>
<proteinExistence type="predicted"/>